<reference evidence="2 3" key="1">
    <citation type="submission" date="2018-09" db="EMBL/GenBank/DDBJ databases">
        <title>Genomic Encyclopedia of Archaeal and Bacterial Type Strains, Phase II (KMG-II): from individual species to whole genera.</title>
        <authorList>
            <person name="Goeker M."/>
        </authorList>
    </citation>
    <scope>NUCLEOTIDE SEQUENCE [LARGE SCALE GENOMIC DNA]</scope>
    <source>
        <strain evidence="2 3">DSM 27148</strain>
    </source>
</reference>
<name>A0A419W434_9BACT</name>
<proteinExistence type="predicted"/>
<comment type="caution">
    <text evidence="2">The sequence shown here is derived from an EMBL/GenBank/DDBJ whole genome shotgun (WGS) entry which is preliminary data.</text>
</comment>
<evidence type="ECO:0000256" key="1">
    <source>
        <dbReference type="SAM" id="Phobius"/>
    </source>
</evidence>
<dbReference type="Proteomes" id="UP000283387">
    <property type="component" value="Unassembled WGS sequence"/>
</dbReference>
<dbReference type="EMBL" id="RAPN01000001">
    <property type="protein sequence ID" value="RKD90205.1"/>
    <property type="molecule type" value="Genomic_DNA"/>
</dbReference>
<feature type="transmembrane region" description="Helical" evidence="1">
    <location>
        <begin position="54"/>
        <end position="74"/>
    </location>
</feature>
<sequence>MFKQEQPGVPISYVLFRKILSFLNAGRMLHLFCLISLFLTSVFLKRLLQAEHWYWSWHILPTLLFATLVVTTQLDAYSRYQNYKQVKDLLYLHGFRALLLGPFSHSRCQRDAVWEAAKQLSYAEQTQKYFKKLGYRWYHILPTPILKKPGLLLTKGYWATTFFVHYYPSKYFHW</sequence>
<keyword evidence="1" id="KW-0472">Membrane</keyword>
<evidence type="ECO:0000313" key="3">
    <source>
        <dbReference type="Proteomes" id="UP000283387"/>
    </source>
</evidence>
<protein>
    <submittedName>
        <fullName evidence="2">Uncharacterized protein</fullName>
    </submittedName>
</protein>
<dbReference type="RefSeq" id="WP_170154432.1">
    <property type="nucleotide sequence ID" value="NZ_RAPN01000001.1"/>
</dbReference>
<accession>A0A419W434</accession>
<evidence type="ECO:0000313" key="2">
    <source>
        <dbReference type="EMBL" id="RKD90205.1"/>
    </source>
</evidence>
<feature type="transmembrane region" description="Helical" evidence="1">
    <location>
        <begin position="28"/>
        <end position="48"/>
    </location>
</feature>
<keyword evidence="3" id="KW-1185">Reference proteome</keyword>
<organism evidence="2 3">
    <name type="scientific">Mangrovibacterium diazotrophicum</name>
    <dbReference type="NCBI Taxonomy" id="1261403"/>
    <lineage>
        <taxon>Bacteria</taxon>
        <taxon>Pseudomonadati</taxon>
        <taxon>Bacteroidota</taxon>
        <taxon>Bacteroidia</taxon>
        <taxon>Marinilabiliales</taxon>
        <taxon>Prolixibacteraceae</taxon>
        <taxon>Mangrovibacterium</taxon>
    </lineage>
</organism>
<keyword evidence="1" id="KW-0812">Transmembrane</keyword>
<gene>
    <name evidence="2" type="ORF">BC643_0541</name>
</gene>
<keyword evidence="1" id="KW-1133">Transmembrane helix</keyword>
<dbReference type="AlphaFoldDB" id="A0A419W434"/>